<dbReference type="RefSeq" id="WP_160334927.1">
    <property type="nucleotide sequence ID" value="NZ_CALPCR010000013.1"/>
</dbReference>
<dbReference type="PANTHER" id="PTHR47870:SF1">
    <property type="entry name" value="CYTOCHROME C-TYPE BIOGENESIS PROTEIN CCMH"/>
    <property type="match status" value="1"/>
</dbReference>
<dbReference type="PANTHER" id="PTHR47870">
    <property type="entry name" value="CYTOCHROME C-TYPE BIOGENESIS PROTEIN CCMH"/>
    <property type="match status" value="1"/>
</dbReference>
<evidence type="ECO:0000256" key="3">
    <source>
        <dbReference type="SAM" id="Phobius"/>
    </source>
</evidence>
<dbReference type="InterPro" id="IPR019734">
    <property type="entry name" value="TPR_rpt"/>
</dbReference>
<dbReference type="PROSITE" id="PS50005">
    <property type="entry name" value="TPR"/>
    <property type="match status" value="1"/>
</dbReference>
<keyword evidence="5" id="KW-1185">Reference proteome</keyword>
<dbReference type="EMBL" id="WSRP01000011">
    <property type="protein sequence ID" value="MVX56492.1"/>
    <property type="molecule type" value="Genomic_DNA"/>
</dbReference>
<gene>
    <name evidence="4" type="ORF">E5987_04625</name>
</gene>
<evidence type="ECO:0000256" key="1">
    <source>
        <dbReference type="ARBA" id="ARBA00022748"/>
    </source>
</evidence>
<keyword evidence="3" id="KW-0812">Transmembrane</keyword>
<dbReference type="OrthoDB" id="6258553at2"/>
<keyword evidence="1" id="KW-0201">Cytochrome c-type biogenesis</keyword>
<dbReference type="Gene3D" id="1.25.40.10">
    <property type="entry name" value="Tetratricopeptide repeat domain"/>
    <property type="match status" value="1"/>
</dbReference>
<dbReference type="InterPro" id="IPR011990">
    <property type="entry name" value="TPR-like_helical_dom_sf"/>
</dbReference>
<keyword evidence="2" id="KW-0802">TPR repeat</keyword>
<dbReference type="AlphaFoldDB" id="A0A6L6YI18"/>
<dbReference type="SUPFAM" id="SSF48452">
    <property type="entry name" value="TPR-like"/>
    <property type="match status" value="1"/>
</dbReference>
<protein>
    <submittedName>
        <fullName evidence="4">Tetratricopeptide repeat protein</fullName>
    </submittedName>
</protein>
<dbReference type="GO" id="GO:0005886">
    <property type="term" value="C:plasma membrane"/>
    <property type="evidence" value="ECO:0007669"/>
    <property type="project" value="TreeGrafter"/>
</dbReference>
<feature type="transmembrane region" description="Helical" evidence="3">
    <location>
        <begin position="6"/>
        <end position="23"/>
    </location>
</feature>
<dbReference type="InterPro" id="IPR051263">
    <property type="entry name" value="C-type_cytochrome_biogenesis"/>
</dbReference>
<sequence length="217" mass="24026">MFTLTLLMAAASVFTAAVFIYCFKKQNAGRISFSILLLTGVILIAASALYAGLGRFSDWQDAKVETHIDPRLAAKITEARREVLRFPDSADKKIELGRLLLQGGRFSDSAQVFEQAIAQYPQRADLYGLKARALYYANGRKITDDVRESIDAARALKPAEAESTMLVAEDAYRRGEYRVAVEEWQKVLKSGSAGINREAVANAVRSAQTKLQKSEQQ</sequence>
<evidence type="ECO:0000313" key="4">
    <source>
        <dbReference type="EMBL" id="MVX56492.1"/>
    </source>
</evidence>
<reference evidence="4 5" key="1">
    <citation type="submission" date="2019-12" db="EMBL/GenBank/DDBJ databases">
        <title>Microbes associate with the intestines of laboratory mice.</title>
        <authorList>
            <person name="Navarre W."/>
            <person name="Wong E."/>
        </authorList>
    </citation>
    <scope>NUCLEOTIDE SEQUENCE [LARGE SCALE GENOMIC DNA]</scope>
    <source>
        <strain evidence="4 5">NM82_D38</strain>
    </source>
</reference>
<feature type="transmembrane region" description="Helical" evidence="3">
    <location>
        <begin position="35"/>
        <end position="53"/>
    </location>
</feature>
<organism evidence="4 5">
    <name type="scientific">Parasutterella muris</name>
    <dbReference type="NCBI Taxonomy" id="2565572"/>
    <lineage>
        <taxon>Bacteria</taxon>
        <taxon>Pseudomonadati</taxon>
        <taxon>Pseudomonadota</taxon>
        <taxon>Betaproteobacteria</taxon>
        <taxon>Burkholderiales</taxon>
        <taxon>Sutterellaceae</taxon>
        <taxon>Parasutterella</taxon>
    </lineage>
</organism>
<dbReference type="GO" id="GO:0017004">
    <property type="term" value="P:cytochrome complex assembly"/>
    <property type="evidence" value="ECO:0007669"/>
    <property type="project" value="UniProtKB-KW"/>
</dbReference>
<proteinExistence type="predicted"/>
<name>A0A6L6YI18_9BURK</name>
<feature type="repeat" description="TPR" evidence="2">
    <location>
        <begin position="90"/>
        <end position="123"/>
    </location>
</feature>
<evidence type="ECO:0000313" key="5">
    <source>
        <dbReference type="Proteomes" id="UP000472580"/>
    </source>
</evidence>
<evidence type="ECO:0000256" key="2">
    <source>
        <dbReference type="PROSITE-ProRule" id="PRU00339"/>
    </source>
</evidence>
<keyword evidence="3" id="KW-0472">Membrane</keyword>
<accession>A0A6L6YI18</accession>
<keyword evidence="3" id="KW-1133">Transmembrane helix</keyword>
<comment type="caution">
    <text evidence="4">The sequence shown here is derived from an EMBL/GenBank/DDBJ whole genome shotgun (WGS) entry which is preliminary data.</text>
</comment>
<dbReference type="Proteomes" id="UP000472580">
    <property type="component" value="Unassembled WGS sequence"/>
</dbReference>